<evidence type="ECO:0000256" key="4">
    <source>
        <dbReference type="ARBA" id="ARBA00022729"/>
    </source>
</evidence>
<evidence type="ECO:0000256" key="3">
    <source>
        <dbReference type="ARBA" id="ARBA00022670"/>
    </source>
</evidence>
<keyword evidence="6" id="KW-0325">Glycoprotein</keyword>
<dbReference type="GO" id="GO:0006508">
    <property type="term" value="P:proteolysis"/>
    <property type="evidence" value="ECO:0007669"/>
    <property type="project" value="UniProtKB-KW"/>
</dbReference>
<keyword evidence="2" id="KW-0121">Carboxypeptidase</keyword>
<protein>
    <recommendedName>
        <fullName evidence="9">Carboxypeptidase</fullName>
    </recommendedName>
</protein>
<dbReference type="GO" id="GO:0004185">
    <property type="term" value="F:serine-type carboxypeptidase activity"/>
    <property type="evidence" value="ECO:0007669"/>
    <property type="project" value="InterPro"/>
</dbReference>
<dbReference type="Proteomes" id="UP000595140">
    <property type="component" value="Unassembled WGS sequence"/>
</dbReference>
<keyword evidence="5" id="KW-0378">Hydrolase</keyword>
<evidence type="ECO:0000313" key="7">
    <source>
        <dbReference type="EMBL" id="VFQ82788.1"/>
    </source>
</evidence>
<dbReference type="InterPro" id="IPR029058">
    <property type="entry name" value="AB_hydrolase_fold"/>
</dbReference>
<evidence type="ECO:0000256" key="5">
    <source>
        <dbReference type="ARBA" id="ARBA00022801"/>
    </source>
</evidence>
<dbReference type="PRINTS" id="PR00724">
    <property type="entry name" value="CRBOXYPTASEC"/>
</dbReference>
<dbReference type="AlphaFoldDB" id="A0A484M436"/>
<gene>
    <name evidence="7" type="ORF">CCAM_LOCUS24564</name>
</gene>
<comment type="similarity">
    <text evidence="1">Belongs to the peptidase S10 family.</text>
</comment>
<evidence type="ECO:0000256" key="6">
    <source>
        <dbReference type="ARBA" id="ARBA00023180"/>
    </source>
</evidence>
<name>A0A484M436_9ASTE</name>
<dbReference type="Pfam" id="PF00450">
    <property type="entry name" value="Peptidase_S10"/>
    <property type="match status" value="1"/>
</dbReference>
<keyword evidence="3" id="KW-0645">Protease</keyword>
<sequence length="391" mass="43170">MFWCLYKSPNRVEDPNKPWPIILWLQGGPGASGVGIGNFLEIGPQDVNLRPRTSTWLAKADLLFVDSPVGTGYSYVEDETLLAKTDEEAVKDLTKLLVQVFNRNLTTLSSSNAILHIIGESYGGRLGASLALSALNAGDLKLKLGGVTLGSTWTSPEDSVLSWGPVLKDFSRIDENGLEKANSMAMQIKEKIDGGQFAEARNLSLTLQGVISEYTNSVDLYNIMRDSYEDVVSPTASNSLQPILYKLMNGGVIKDRLKVPPNVSWEAPSVRVYDSLVGDFMRPRINEVDELLLKGVDVTIYAGQVDLVAPTKGTEAWVHKLKWEGIKTFLSTNRTPIYCAGNYNKTKGFSRTYKNFHFYWILEAGHFVPADQPCASLEMVGNIVKPHATFK</sequence>
<dbReference type="SUPFAM" id="SSF53474">
    <property type="entry name" value="alpha/beta-Hydrolases"/>
    <property type="match status" value="1"/>
</dbReference>
<keyword evidence="8" id="KW-1185">Reference proteome</keyword>
<dbReference type="PANTHER" id="PTHR11802">
    <property type="entry name" value="SERINE PROTEASE FAMILY S10 SERINE CARBOXYPEPTIDASE"/>
    <property type="match status" value="1"/>
</dbReference>
<dbReference type="EMBL" id="OOIL02002425">
    <property type="protein sequence ID" value="VFQ82788.1"/>
    <property type="molecule type" value="Genomic_DNA"/>
</dbReference>
<dbReference type="InterPro" id="IPR001563">
    <property type="entry name" value="Peptidase_S10"/>
</dbReference>
<evidence type="ECO:0000313" key="8">
    <source>
        <dbReference type="Proteomes" id="UP000595140"/>
    </source>
</evidence>
<keyword evidence="4" id="KW-0732">Signal</keyword>
<reference evidence="7 8" key="1">
    <citation type="submission" date="2018-04" db="EMBL/GenBank/DDBJ databases">
        <authorList>
            <person name="Vogel A."/>
        </authorList>
    </citation>
    <scope>NUCLEOTIDE SEQUENCE [LARGE SCALE GENOMIC DNA]</scope>
</reference>
<dbReference type="Gene3D" id="3.40.50.1820">
    <property type="entry name" value="alpha/beta hydrolase"/>
    <property type="match status" value="1"/>
</dbReference>
<accession>A0A484M436</accession>
<evidence type="ECO:0000256" key="2">
    <source>
        <dbReference type="ARBA" id="ARBA00022645"/>
    </source>
</evidence>
<evidence type="ECO:0000256" key="1">
    <source>
        <dbReference type="ARBA" id="ARBA00009431"/>
    </source>
</evidence>
<proteinExistence type="inferred from homology"/>
<evidence type="ECO:0008006" key="9">
    <source>
        <dbReference type="Google" id="ProtNLM"/>
    </source>
</evidence>
<organism evidence="7 8">
    <name type="scientific">Cuscuta campestris</name>
    <dbReference type="NCBI Taxonomy" id="132261"/>
    <lineage>
        <taxon>Eukaryota</taxon>
        <taxon>Viridiplantae</taxon>
        <taxon>Streptophyta</taxon>
        <taxon>Embryophyta</taxon>
        <taxon>Tracheophyta</taxon>
        <taxon>Spermatophyta</taxon>
        <taxon>Magnoliopsida</taxon>
        <taxon>eudicotyledons</taxon>
        <taxon>Gunneridae</taxon>
        <taxon>Pentapetalae</taxon>
        <taxon>asterids</taxon>
        <taxon>lamiids</taxon>
        <taxon>Solanales</taxon>
        <taxon>Convolvulaceae</taxon>
        <taxon>Cuscuteae</taxon>
        <taxon>Cuscuta</taxon>
        <taxon>Cuscuta subgen. Grammica</taxon>
        <taxon>Cuscuta sect. Cleistogrammica</taxon>
    </lineage>
</organism>
<dbReference type="OrthoDB" id="443318at2759"/>
<dbReference type="PANTHER" id="PTHR11802:SF3">
    <property type="entry name" value="RETINOID-INDUCIBLE SERINE CARBOXYPEPTIDASE"/>
    <property type="match status" value="1"/>
</dbReference>